<evidence type="ECO:0000313" key="4">
    <source>
        <dbReference type="EMBL" id="SEH55132.1"/>
    </source>
</evidence>
<sequence length="108" mass="11119">MAALLVSLVSNAMPSVGAEPSVQSASATTSQTPAIPTPTKHSYDDTHSGQQPEGASPALYILGGALLGLMAIAVILLRAGKTERHHLTRSASASRSIVVNPRTTDTSR</sequence>
<feature type="region of interest" description="Disordered" evidence="1">
    <location>
        <begin position="84"/>
        <end position="108"/>
    </location>
</feature>
<keyword evidence="2" id="KW-0812">Transmembrane</keyword>
<name>A0A1H6J015_MYCRU</name>
<feature type="chain" id="PRO_5009297936" description="LPXTG-motif cell wall anchor domain-containing protein" evidence="3">
    <location>
        <begin position="19"/>
        <end position="108"/>
    </location>
</feature>
<accession>A0A1H6J015</accession>
<dbReference type="AlphaFoldDB" id="A0A1H6J015"/>
<evidence type="ECO:0000313" key="5">
    <source>
        <dbReference type="Proteomes" id="UP000182915"/>
    </source>
</evidence>
<feature type="compositionally biased region" description="Low complexity" evidence="1">
    <location>
        <begin position="23"/>
        <end position="39"/>
    </location>
</feature>
<evidence type="ECO:0000256" key="2">
    <source>
        <dbReference type="SAM" id="Phobius"/>
    </source>
</evidence>
<reference evidence="5" key="1">
    <citation type="submission" date="2016-10" db="EMBL/GenBank/DDBJ databases">
        <authorList>
            <person name="Varghese N."/>
            <person name="Submissions S."/>
        </authorList>
    </citation>
    <scope>NUCLEOTIDE SEQUENCE [LARGE SCALE GENOMIC DNA]</scope>
    <source>
        <strain evidence="5">DSM 45405</strain>
    </source>
</reference>
<gene>
    <name evidence="4" type="ORF">SAMN04489835_1317</name>
</gene>
<keyword evidence="2" id="KW-0472">Membrane</keyword>
<organism evidence="4 5">
    <name type="scientific">Mycolicibacterium rutilum</name>
    <name type="common">Mycobacterium rutilum</name>
    <dbReference type="NCBI Taxonomy" id="370526"/>
    <lineage>
        <taxon>Bacteria</taxon>
        <taxon>Bacillati</taxon>
        <taxon>Actinomycetota</taxon>
        <taxon>Actinomycetes</taxon>
        <taxon>Mycobacteriales</taxon>
        <taxon>Mycobacteriaceae</taxon>
        <taxon>Mycolicibacterium</taxon>
    </lineage>
</organism>
<evidence type="ECO:0000256" key="3">
    <source>
        <dbReference type="SAM" id="SignalP"/>
    </source>
</evidence>
<keyword evidence="5" id="KW-1185">Reference proteome</keyword>
<proteinExistence type="predicted"/>
<feature type="transmembrane region" description="Helical" evidence="2">
    <location>
        <begin position="58"/>
        <end position="79"/>
    </location>
</feature>
<protein>
    <recommendedName>
        <fullName evidence="6">LPXTG-motif cell wall anchor domain-containing protein</fullName>
    </recommendedName>
</protein>
<dbReference type="EMBL" id="LT629971">
    <property type="protein sequence ID" value="SEH55132.1"/>
    <property type="molecule type" value="Genomic_DNA"/>
</dbReference>
<keyword evidence="3" id="KW-0732">Signal</keyword>
<evidence type="ECO:0008006" key="6">
    <source>
        <dbReference type="Google" id="ProtNLM"/>
    </source>
</evidence>
<dbReference type="Proteomes" id="UP000182915">
    <property type="component" value="Chromosome I"/>
</dbReference>
<keyword evidence="2" id="KW-1133">Transmembrane helix</keyword>
<feature type="compositionally biased region" description="Polar residues" evidence="1">
    <location>
        <begin position="89"/>
        <end position="108"/>
    </location>
</feature>
<feature type="region of interest" description="Disordered" evidence="1">
    <location>
        <begin position="16"/>
        <end position="55"/>
    </location>
</feature>
<evidence type="ECO:0000256" key="1">
    <source>
        <dbReference type="SAM" id="MobiDB-lite"/>
    </source>
</evidence>
<feature type="signal peptide" evidence="3">
    <location>
        <begin position="1"/>
        <end position="18"/>
    </location>
</feature>